<dbReference type="Pfam" id="PF03118">
    <property type="entry name" value="RNA_pol_A_CTD"/>
    <property type="match status" value="1"/>
</dbReference>
<dbReference type="GO" id="GO:0000428">
    <property type="term" value="C:DNA-directed RNA polymerase complex"/>
    <property type="evidence" value="ECO:0007669"/>
    <property type="project" value="UniProtKB-KW"/>
</dbReference>
<keyword evidence="6 11" id="KW-0548">Nucleotidyltransferase</keyword>
<dbReference type="Gene3D" id="3.30.1360.10">
    <property type="entry name" value="RNA polymerase, RBP11-like subunit"/>
    <property type="match status" value="1"/>
</dbReference>
<dbReference type="Pfam" id="PF01000">
    <property type="entry name" value="RNA_pol_A_bac"/>
    <property type="match status" value="1"/>
</dbReference>
<dbReference type="NCBIfam" id="TIGR02027">
    <property type="entry name" value="rpoA"/>
    <property type="match status" value="1"/>
</dbReference>
<keyword evidence="5 11" id="KW-0808">Transferase</keyword>
<dbReference type="GO" id="GO:0003899">
    <property type="term" value="F:DNA-directed RNA polymerase activity"/>
    <property type="evidence" value="ECO:0007669"/>
    <property type="project" value="UniProtKB-UniRule"/>
</dbReference>
<evidence type="ECO:0000259" key="12">
    <source>
        <dbReference type="SMART" id="SM00662"/>
    </source>
</evidence>
<dbReference type="AlphaFoldDB" id="A0A7C4QXQ4"/>
<dbReference type="Gene3D" id="2.170.120.12">
    <property type="entry name" value="DNA-directed RNA polymerase, insert domain"/>
    <property type="match status" value="1"/>
</dbReference>
<dbReference type="GO" id="GO:0005737">
    <property type="term" value="C:cytoplasm"/>
    <property type="evidence" value="ECO:0007669"/>
    <property type="project" value="UniProtKB-ARBA"/>
</dbReference>
<dbReference type="HAMAP" id="MF_00059">
    <property type="entry name" value="RNApol_bact_RpoA"/>
    <property type="match status" value="1"/>
</dbReference>
<feature type="region of interest" description="Alpha C-terminal domain (alpha-CTD)" evidence="11">
    <location>
        <begin position="247"/>
        <end position="309"/>
    </location>
</feature>
<evidence type="ECO:0000256" key="6">
    <source>
        <dbReference type="ARBA" id="ARBA00022695"/>
    </source>
</evidence>
<dbReference type="SUPFAM" id="SSF56553">
    <property type="entry name" value="Insert subdomain of RNA polymerase alpha subunit"/>
    <property type="match status" value="1"/>
</dbReference>
<evidence type="ECO:0000256" key="8">
    <source>
        <dbReference type="ARBA" id="ARBA00032524"/>
    </source>
</evidence>
<feature type="domain" description="DNA-directed RNA polymerase RpoA/D/Rpb3-type" evidence="12">
    <location>
        <begin position="20"/>
        <end position="227"/>
    </location>
</feature>
<dbReference type="InterPro" id="IPR011773">
    <property type="entry name" value="DNA-dir_RpoA"/>
</dbReference>
<name>A0A7C4QXQ4_UNCC3</name>
<keyword evidence="7 11" id="KW-0804">Transcription</keyword>
<proteinExistence type="inferred from homology"/>
<evidence type="ECO:0000256" key="3">
    <source>
        <dbReference type="ARBA" id="ARBA00015972"/>
    </source>
</evidence>
<dbReference type="SUPFAM" id="SSF47789">
    <property type="entry name" value="C-terminal domain of RNA polymerase alpha subunit"/>
    <property type="match status" value="1"/>
</dbReference>
<comment type="catalytic activity">
    <reaction evidence="10 11">
        <text>RNA(n) + a ribonucleoside 5'-triphosphate = RNA(n+1) + diphosphate</text>
        <dbReference type="Rhea" id="RHEA:21248"/>
        <dbReference type="Rhea" id="RHEA-COMP:14527"/>
        <dbReference type="Rhea" id="RHEA-COMP:17342"/>
        <dbReference type="ChEBI" id="CHEBI:33019"/>
        <dbReference type="ChEBI" id="CHEBI:61557"/>
        <dbReference type="ChEBI" id="CHEBI:140395"/>
        <dbReference type="EC" id="2.7.7.6"/>
    </reaction>
</comment>
<gene>
    <name evidence="11" type="primary">rpoA</name>
    <name evidence="13" type="ORF">ENT43_04000</name>
</gene>
<evidence type="ECO:0000256" key="7">
    <source>
        <dbReference type="ARBA" id="ARBA00023163"/>
    </source>
</evidence>
<comment type="similarity">
    <text evidence="1 11">Belongs to the RNA polymerase alpha chain family.</text>
</comment>
<keyword evidence="4 11" id="KW-0240">DNA-directed RNA polymerase</keyword>
<dbReference type="Gene3D" id="1.10.150.20">
    <property type="entry name" value="5' to 3' exonuclease, C-terminal subdomain"/>
    <property type="match status" value="1"/>
</dbReference>
<evidence type="ECO:0000256" key="11">
    <source>
        <dbReference type="HAMAP-Rule" id="MF_00059"/>
    </source>
</evidence>
<dbReference type="SMART" id="SM00662">
    <property type="entry name" value="RPOLD"/>
    <property type="match status" value="1"/>
</dbReference>
<dbReference type="NCBIfam" id="NF003519">
    <property type="entry name" value="PRK05182.2-5"/>
    <property type="match status" value="1"/>
</dbReference>
<dbReference type="SUPFAM" id="SSF55257">
    <property type="entry name" value="RBP11-like subunits of RNA polymerase"/>
    <property type="match status" value="1"/>
</dbReference>
<evidence type="ECO:0000256" key="4">
    <source>
        <dbReference type="ARBA" id="ARBA00022478"/>
    </source>
</evidence>
<protein>
    <recommendedName>
        <fullName evidence="3 11">DNA-directed RNA polymerase subunit alpha</fullName>
        <shortName evidence="11">RNAP subunit alpha</shortName>
        <ecNumber evidence="2 11">2.7.7.6</ecNumber>
    </recommendedName>
    <alternativeName>
        <fullName evidence="9 11">RNA polymerase subunit alpha</fullName>
    </alternativeName>
    <alternativeName>
        <fullName evidence="8 11">Transcriptase subunit alpha</fullName>
    </alternativeName>
</protein>
<evidence type="ECO:0000256" key="1">
    <source>
        <dbReference type="ARBA" id="ARBA00007123"/>
    </source>
</evidence>
<reference evidence="13" key="1">
    <citation type="journal article" date="2020" name="mSystems">
        <title>Genome- and Community-Level Interaction Insights into Carbon Utilization and Element Cycling Functions of Hydrothermarchaeota in Hydrothermal Sediment.</title>
        <authorList>
            <person name="Zhou Z."/>
            <person name="Liu Y."/>
            <person name="Xu W."/>
            <person name="Pan J."/>
            <person name="Luo Z.H."/>
            <person name="Li M."/>
        </authorList>
    </citation>
    <scope>NUCLEOTIDE SEQUENCE [LARGE SCALE GENOMIC DNA]</scope>
    <source>
        <strain evidence="13">SpSt-579</strain>
    </source>
</reference>
<evidence type="ECO:0000256" key="2">
    <source>
        <dbReference type="ARBA" id="ARBA00012418"/>
    </source>
</evidence>
<dbReference type="GO" id="GO:0006351">
    <property type="term" value="P:DNA-templated transcription"/>
    <property type="evidence" value="ECO:0007669"/>
    <property type="project" value="UniProtKB-UniRule"/>
</dbReference>
<dbReference type="InterPro" id="IPR011260">
    <property type="entry name" value="RNAP_asu_C"/>
</dbReference>
<evidence type="ECO:0000256" key="5">
    <source>
        <dbReference type="ARBA" id="ARBA00022679"/>
    </source>
</evidence>
<dbReference type="CDD" id="cd06928">
    <property type="entry name" value="RNAP_alpha_NTD"/>
    <property type="match status" value="1"/>
</dbReference>
<dbReference type="GO" id="GO:0046983">
    <property type="term" value="F:protein dimerization activity"/>
    <property type="evidence" value="ECO:0007669"/>
    <property type="project" value="InterPro"/>
</dbReference>
<evidence type="ECO:0000313" key="13">
    <source>
        <dbReference type="EMBL" id="HGT71396.1"/>
    </source>
</evidence>
<sequence length="309" mass="34077">MQIEEIILPEIKTIKEEGNIGVYSIEPLHPGYGMTVGNSLRRVMLSSLPGAAITSIKIKGVSHEFSTIPGVKEDTLSIILNIKQIRLKIHQGDKHTLKLSVKGAKEVKAGDIKTDADVEIINKDLVLFTTNEAKSEVEIEFEAEIGRGYLSAEERKEKRPLGEITIDSLFAPIEKVSYLVENTRVGQATNFDKINIQITTDGSITPKQAMIDAASILVEQFSLLAGEREPTKIKEKKSAIGSKKDEKMEDTSVEEVDFSTRTINALLKNNIKTMGELAKLNKEDIGSLRGMGAKAQEEIEEKMTELGLL</sequence>
<evidence type="ECO:0000256" key="10">
    <source>
        <dbReference type="ARBA" id="ARBA00048552"/>
    </source>
</evidence>
<dbReference type="InterPro" id="IPR011263">
    <property type="entry name" value="DNA-dir_RNA_pol_RpoA/D/Rpb3"/>
</dbReference>
<dbReference type="InterPro" id="IPR036603">
    <property type="entry name" value="RBP11-like"/>
</dbReference>
<comment type="caution">
    <text evidence="13">The sequence shown here is derived from an EMBL/GenBank/DDBJ whole genome shotgun (WGS) entry which is preliminary data.</text>
</comment>
<comment type="domain">
    <text evidence="11">The N-terminal domain is essential for RNAP assembly and basal transcription, whereas the C-terminal domain is involved in interaction with transcriptional regulators and with upstream promoter elements.</text>
</comment>
<comment type="function">
    <text evidence="11">DNA-dependent RNA polymerase catalyzes the transcription of DNA into RNA using the four ribonucleoside triphosphates as substrates.</text>
</comment>
<dbReference type="InterPro" id="IPR036643">
    <property type="entry name" value="RNApol_insert_sf"/>
</dbReference>
<dbReference type="Pfam" id="PF01193">
    <property type="entry name" value="RNA_pol_L"/>
    <property type="match status" value="1"/>
</dbReference>
<dbReference type="EC" id="2.7.7.6" evidence="2 11"/>
<organism evidence="13">
    <name type="scientific">candidate division CPR3 bacterium</name>
    <dbReference type="NCBI Taxonomy" id="2268181"/>
    <lineage>
        <taxon>Bacteria</taxon>
        <taxon>Bacteria division CPR3</taxon>
    </lineage>
</organism>
<dbReference type="InterPro" id="IPR011262">
    <property type="entry name" value="DNA-dir_RNA_pol_insert"/>
</dbReference>
<dbReference type="EMBL" id="DSYQ01000024">
    <property type="protein sequence ID" value="HGT71396.1"/>
    <property type="molecule type" value="Genomic_DNA"/>
</dbReference>
<evidence type="ECO:0000256" key="9">
    <source>
        <dbReference type="ARBA" id="ARBA00033070"/>
    </source>
</evidence>
<accession>A0A7C4QXQ4</accession>
<dbReference type="GO" id="GO:0003677">
    <property type="term" value="F:DNA binding"/>
    <property type="evidence" value="ECO:0007669"/>
    <property type="project" value="UniProtKB-UniRule"/>
</dbReference>
<comment type="subunit">
    <text evidence="11">Homodimer. The RNAP catalytic core consists of 2 alpha, 1 beta, 1 beta' and 1 omega subunit. When a sigma factor is associated with the core the holoenzyme is formed, which can initiate transcription.</text>
</comment>
<feature type="region of interest" description="Alpha N-terminal domain (alpha-NTD)" evidence="11">
    <location>
        <begin position="1"/>
        <end position="235"/>
    </location>
</feature>
<dbReference type="FunFam" id="2.170.120.12:FF:000001">
    <property type="entry name" value="DNA-directed RNA polymerase subunit alpha"/>
    <property type="match status" value="1"/>
</dbReference>